<reference evidence="3 4" key="1">
    <citation type="submission" date="2024-02" db="EMBL/GenBank/DDBJ databases">
        <title>High-quality chromosome-scale genome assembly of Pensacola bahiagrass (Paspalum notatum Flugge var. saurae).</title>
        <authorList>
            <person name="Vega J.M."/>
            <person name="Podio M."/>
            <person name="Orjuela J."/>
            <person name="Siena L.A."/>
            <person name="Pessino S.C."/>
            <person name="Combes M.C."/>
            <person name="Mariac C."/>
            <person name="Albertini E."/>
            <person name="Pupilli F."/>
            <person name="Ortiz J.P.A."/>
            <person name="Leblanc O."/>
        </authorList>
    </citation>
    <scope>NUCLEOTIDE SEQUENCE [LARGE SCALE GENOMIC DNA]</scope>
    <source>
        <strain evidence="3">R1</strain>
        <tissue evidence="3">Leaf</tissue>
    </source>
</reference>
<organism evidence="3 4">
    <name type="scientific">Paspalum notatum var. saurae</name>
    <dbReference type="NCBI Taxonomy" id="547442"/>
    <lineage>
        <taxon>Eukaryota</taxon>
        <taxon>Viridiplantae</taxon>
        <taxon>Streptophyta</taxon>
        <taxon>Embryophyta</taxon>
        <taxon>Tracheophyta</taxon>
        <taxon>Spermatophyta</taxon>
        <taxon>Magnoliopsida</taxon>
        <taxon>Liliopsida</taxon>
        <taxon>Poales</taxon>
        <taxon>Poaceae</taxon>
        <taxon>PACMAD clade</taxon>
        <taxon>Panicoideae</taxon>
        <taxon>Andropogonodae</taxon>
        <taxon>Paspaleae</taxon>
        <taxon>Paspalinae</taxon>
        <taxon>Paspalum</taxon>
    </lineage>
</organism>
<feature type="compositionally biased region" description="Basic and acidic residues" evidence="1">
    <location>
        <begin position="1"/>
        <end position="11"/>
    </location>
</feature>
<gene>
    <name evidence="3" type="ORF">U9M48_005283</name>
</gene>
<name>A0AAQ3SID5_PASNO</name>
<dbReference type="AlphaFoldDB" id="A0AAQ3SID5"/>
<accession>A0AAQ3SID5</accession>
<evidence type="ECO:0000259" key="2">
    <source>
        <dbReference type="SMART" id="SM00579"/>
    </source>
</evidence>
<sequence length="312" mass="34660">MRVGAEPERGYQDGCQPVGKPQEGRAKKDGYQEDGSGSHASTSASATAPLLGEVTKYNPWSDLFLHGAPCPSLSKYIWDTTPLALHDKDLVLADESGDRGMGGLDAEGAGVKLADDDILSVDVDITENITAILKRHPGPIRSFRVDSSRWTSHKVLTDWLEILSKKSVQEASDTIVLTAIHDLKIGLHMSNNTQRDGLLKILENVPNLSELSIWRMDDVSKDEGFEVAVDRPFDNLLDLPCITMRLRHFEIEGFRGGPAERHLIQCVLKNASSLMEFKALFSATCTKKRTRQVRHELESYNKLSKDCRLVFC</sequence>
<feature type="compositionally biased region" description="Basic and acidic residues" evidence="1">
    <location>
        <begin position="22"/>
        <end position="31"/>
    </location>
</feature>
<proteinExistence type="predicted"/>
<dbReference type="InterPro" id="IPR006566">
    <property type="entry name" value="FBD"/>
</dbReference>
<evidence type="ECO:0000256" key="1">
    <source>
        <dbReference type="SAM" id="MobiDB-lite"/>
    </source>
</evidence>
<feature type="compositionally biased region" description="Low complexity" evidence="1">
    <location>
        <begin position="35"/>
        <end position="45"/>
    </location>
</feature>
<dbReference type="SMART" id="SM00579">
    <property type="entry name" value="FBD"/>
    <property type="match status" value="1"/>
</dbReference>
<evidence type="ECO:0000313" key="4">
    <source>
        <dbReference type="Proteomes" id="UP001341281"/>
    </source>
</evidence>
<evidence type="ECO:0000313" key="3">
    <source>
        <dbReference type="EMBL" id="WVZ54496.1"/>
    </source>
</evidence>
<feature type="domain" description="FBD" evidence="2">
    <location>
        <begin position="240"/>
        <end position="312"/>
    </location>
</feature>
<dbReference type="EMBL" id="CP144745">
    <property type="protein sequence ID" value="WVZ54496.1"/>
    <property type="molecule type" value="Genomic_DNA"/>
</dbReference>
<feature type="region of interest" description="Disordered" evidence="1">
    <location>
        <begin position="1"/>
        <end position="45"/>
    </location>
</feature>
<keyword evidence="4" id="KW-1185">Reference proteome</keyword>
<dbReference type="Proteomes" id="UP001341281">
    <property type="component" value="Chromosome 01"/>
</dbReference>
<protein>
    <recommendedName>
        <fullName evidence="2">FBD domain-containing protein</fullName>
    </recommendedName>
</protein>